<feature type="compositionally biased region" description="Basic and acidic residues" evidence="1">
    <location>
        <begin position="276"/>
        <end position="295"/>
    </location>
</feature>
<feature type="compositionally biased region" description="Basic and acidic residues" evidence="1">
    <location>
        <begin position="160"/>
        <end position="177"/>
    </location>
</feature>
<feature type="compositionally biased region" description="Low complexity" evidence="1">
    <location>
        <begin position="178"/>
        <end position="192"/>
    </location>
</feature>
<feature type="compositionally biased region" description="Basic and acidic residues" evidence="1">
    <location>
        <begin position="210"/>
        <end position="219"/>
    </location>
</feature>
<reference evidence="2" key="1">
    <citation type="submission" date="2020-02" db="EMBL/GenBank/DDBJ databases">
        <authorList>
            <person name="Meier V. D."/>
        </authorList>
    </citation>
    <scope>NUCLEOTIDE SEQUENCE</scope>
    <source>
        <strain evidence="2">AVDCRST_MAG30</strain>
    </source>
</reference>
<feature type="compositionally biased region" description="Basic residues" evidence="1">
    <location>
        <begin position="305"/>
        <end position="322"/>
    </location>
</feature>
<evidence type="ECO:0000256" key="1">
    <source>
        <dbReference type="SAM" id="MobiDB-lite"/>
    </source>
</evidence>
<protein>
    <submittedName>
        <fullName evidence="2">Oxidoreductase, aldo/keto reductase family</fullName>
    </submittedName>
</protein>
<feature type="compositionally biased region" description="Basic and acidic residues" evidence="1">
    <location>
        <begin position="323"/>
        <end position="332"/>
    </location>
</feature>
<feature type="non-terminal residue" evidence="2">
    <location>
        <position position="1"/>
    </location>
</feature>
<dbReference type="EMBL" id="CADCVS010000080">
    <property type="protein sequence ID" value="CAA9476242.1"/>
    <property type="molecule type" value="Genomic_DNA"/>
</dbReference>
<feature type="non-terminal residue" evidence="2">
    <location>
        <position position="332"/>
    </location>
</feature>
<feature type="compositionally biased region" description="Basic residues" evidence="1">
    <location>
        <begin position="43"/>
        <end position="60"/>
    </location>
</feature>
<feature type="compositionally biased region" description="Basic and acidic residues" evidence="1">
    <location>
        <begin position="129"/>
        <end position="144"/>
    </location>
</feature>
<name>A0A6J4RM88_9ACTN</name>
<feature type="region of interest" description="Disordered" evidence="1">
    <location>
        <begin position="1"/>
        <end position="332"/>
    </location>
</feature>
<dbReference type="AlphaFoldDB" id="A0A6J4RM88"/>
<feature type="compositionally biased region" description="Basic residues" evidence="1">
    <location>
        <begin position="193"/>
        <end position="205"/>
    </location>
</feature>
<feature type="compositionally biased region" description="Basic residues" evidence="1">
    <location>
        <begin position="87"/>
        <end position="109"/>
    </location>
</feature>
<evidence type="ECO:0000313" key="2">
    <source>
        <dbReference type="EMBL" id="CAA9476242.1"/>
    </source>
</evidence>
<feature type="compositionally biased region" description="Basic and acidic residues" evidence="1">
    <location>
        <begin position="21"/>
        <end position="42"/>
    </location>
</feature>
<proteinExistence type="predicted"/>
<accession>A0A6J4RM88</accession>
<sequence length="332" mass="36901">DHADARTRQPGPRGLRGGPRLHGDVGVLRDGRRAGGDRDHPPRARARRHLPGLGRHVRPVHQREARRTRGRAVVGGAPGRRDEVRQRARRERRVPRHPRRRGLRPRVLRRLPGATRSRHDRPLLPAPRRPGDADRGDGRRDGRARAGGQGPLPRALGGGRRHDPPRARRAPDLRGAERVLAVGARPGGARAPRAARARDRLRRLLAARSRLPDGCDPARRGPRRVRRPPPALPPLRAREPRAQPRAGRACRGAGGRPRRHPGPARPRLGPRPGGRRRPDPGDQAREVPRGERRGGGDLAVGGRAGHARRHVQRRGRRRRALRARADALDRRV</sequence>
<organism evidence="2">
    <name type="scientific">uncultured Solirubrobacteraceae bacterium</name>
    <dbReference type="NCBI Taxonomy" id="1162706"/>
    <lineage>
        <taxon>Bacteria</taxon>
        <taxon>Bacillati</taxon>
        <taxon>Actinomycetota</taxon>
        <taxon>Thermoleophilia</taxon>
        <taxon>Solirubrobacterales</taxon>
        <taxon>Solirubrobacteraceae</taxon>
        <taxon>environmental samples</taxon>
    </lineage>
</organism>
<gene>
    <name evidence="2" type="ORF">AVDCRST_MAG30-485</name>
</gene>